<dbReference type="HOGENOM" id="CLU_129694_0_0_10"/>
<dbReference type="SUPFAM" id="SSF46689">
    <property type="entry name" value="Homeodomain-like"/>
    <property type="match status" value="1"/>
</dbReference>
<protein>
    <recommendedName>
        <fullName evidence="3">Resolvase HTH domain-containing protein</fullName>
    </recommendedName>
</protein>
<dbReference type="EMBL" id="ADLV01000035">
    <property type="protein sequence ID" value="EGK00810.1"/>
    <property type="molecule type" value="Genomic_DNA"/>
</dbReference>
<keyword evidence="2" id="KW-1185">Reference proteome</keyword>
<name>F5J167_9BACT</name>
<dbReference type="Pfam" id="PF13384">
    <property type="entry name" value="HTH_23"/>
    <property type="match status" value="1"/>
</dbReference>
<dbReference type="STRING" id="742766.HMPREF9455_03084"/>
<evidence type="ECO:0000313" key="1">
    <source>
        <dbReference type="EMBL" id="EGK00810.1"/>
    </source>
</evidence>
<dbReference type="AlphaFoldDB" id="F5J167"/>
<gene>
    <name evidence="1" type="ORF">HMPREF9455_03084</name>
</gene>
<proteinExistence type="predicted"/>
<accession>F5J167</accession>
<sequence length="125" mass="14325">MVEKQTIIHMYRTVGYSKRAIARELDVSRKTVHKVIAEYEAALNCDDPESSLESVLTIPPHYNSSRRGRRVIVGSLKDLIDDCLEKNARKRAMGLKKQCMRGKDIYELLIDKGFQVSYTGVCKYI</sequence>
<dbReference type="Gene3D" id="1.10.10.10">
    <property type="entry name" value="Winged helix-like DNA-binding domain superfamily/Winged helix DNA-binding domain"/>
    <property type="match status" value="1"/>
</dbReference>
<dbReference type="RefSeq" id="WP_006800617.1">
    <property type="nucleotide sequence ID" value="NZ_GL891986.1"/>
</dbReference>
<dbReference type="InterPro" id="IPR009057">
    <property type="entry name" value="Homeodomain-like_sf"/>
</dbReference>
<evidence type="ECO:0008006" key="3">
    <source>
        <dbReference type="Google" id="ProtNLM"/>
    </source>
</evidence>
<organism evidence="1 2">
    <name type="scientific">Dysgonomonas gadei ATCC BAA-286</name>
    <dbReference type="NCBI Taxonomy" id="742766"/>
    <lineage>
        <taxon>Bacteria</taxon>
        <taxon>Pseudomonadati</taxon>
        <taxon>Bacteroidota</taxon>
        <taxon>Bacteroidia</taxon>
        <taxon>Bacteroidales</taxon>
        <taxon>Dysgonomonadaceae</taxon>
        <taxon>Dysgonomonas</taxon>
    </lineage>
</organism>
<dbReference type="Proteomes" id="UP000004913">
    <property type="component" value="Unassembled WGS sequence"/>
</dbReference>
<dbReference type="InterPro" id="IPR036388">
    <property type="entry name" value="WH-like_DNA-bd_sf"/>
</dbReference>
<feature type="non-terminal residue" evidence="1">
    <location>
        <position position="125"/>
    </location>
</feature>
<comment type="caution">
    <text evidence="1">The sequence shown here is derived from an EMBL/GenBank/DDBJ whole genome shotgun (WGS) entry which is preliminary data.</text>
</comment>
<evidence type="ECO:0000313" key="2">
    <source>
        <dbReference type="Proteomes" id="UP000004913"/>
    </source>
</evidence>
<reference evidence="1 2" key="1">
    <citation type="submission" date="2011-04" db="EMBL/GenBank/DDBJ databases">
        <title>The Genome Sequence of Dysgonomonas gadei ATCC BAA-286.</title>
        <authorList>
            <consortium name="The Broad Institute Genome Sequencing Platform"/>
            <person name="Earl A."/>
            <person name="Ward D."/>
            <person name="Feldgarden M."/>
            <person name="Gevers D."/>
            <person name="Pudlo N."/>
            <person name="Martens E."/>
            <person name="Allen-Vercoe E."/>
            <person name="Young S.K."/>
            <person name="Zeng Q."/>
            <person name="Gargeya S."/>
            <person name="Fitzgerald M."/>
            <person name="Haas B."/>
            <person name="Abouelleil A."/>
            <person name="Alvarado L."/>
            <person name="Arachchi H.M."/>
            <person name="Berlin A."/>
            <person name="Brown A."/>
            <person name="Chapman S.B."/>
            <person name="Chen Z."/>
            <person name="Dunbar C."/>
            <person name="Freedman E."/>
            <person name="Gearin G."/>
            <person name="Gellesch M."/>
            <person name="Goldberg J."/>
            <person name="Griggs A."/>
            <person name="Gujja S."/>
            <person name="Heiman D."/>
            <person name="Howarth C."/>
            <person name="Larson L."/>
            <person name="Lui A."/>
            <person name="MacDonald P.J.P."/>
            <person name="Mehta T."/>
            <person name="Montmayeur A."/>
            <person name="Murphy C."/>
            <person name="Neiman D."/>
            <person name="Pearson M."/>
            <person name="Priest M."/>
            <person name="Roberts A."/>
            <person name="Saif S."/>
            <person name="Shea T."/>
            <person name="Shenoy N."/>
            <person name="Sisk P."/>
            <person name="Stolte C."/>
            <person name="Sykes S."/>
            <person name="Yandava C."/>
            <person name="Wortman J."/>
            <person name="Nusbaum C."/>
            <person name="Birren B."/>
        </authorList>
    </citation>
    <scope>NUCLEOTIDE SEQUENCE [LARGE SCALE GENOMIC DNA]</scope>
    <source>
        <strain evidence="1 2">ATCC BAA-286</strain>
    </source>
</reference>
<dbReference type="eggNOG" id="COG4584">
    <property type="taxonomic scope" value="Bacteria"/>
</dbReference>